<dbReference type="InterPro" id="IPR020841">
    <property type="entry name" value="PKS_Beta-ketoAc_synthase_dom"/>
</dbReference>
<feature type="non-terminal residue" evidence="6">
    <location>
        <position position="693"/>
    </location>
</feature>
<dbReference type="GO" id="GO:0005886">
    <property type="term" value="C:plasma membrane"/>
    <property type="evidence" value="ECO:0007669"/>
    <property type="project" value="TreeGrafter"/>
</dbReference>
<dbReference type="RefSeq" id="WP_144430278.1">
    <property type="nucleotide sequence ID" value="NZ_LJQA01000115.1"/>
</dbReference>
<dbReference type="CDD" id="cd00833">
    <property type="entry name" value="PKS"/>
    <property type="match status" value="1"/>
</dbReference>
<dbReference type="InterPro" id="IPR009081">
    <property type="entry name" value="PP-bd_ACP"/>
</dbReference>
<dbReference type="SMART" id="SM00825">
    <property type="entry name" value="PKS_KS"/>
    <property type="match status" value="1"/>
</dbReference>
<proteinExistence type="predicted"/>
<name>A0A0P9SNE4_PSESX</name>
<dbReference type="SUPFAM" id="SSF53901">
    <property type="entry name" value="Thiolase-like"/>
    <property type="match status" value="2"/>
</dbReference>
<keyword evidence="1" id="KW-0596">Phosphopantetheine</keyword>
<feature type="domain" description="Carrier" evidence="4">
    <location>
        <begin position="173"/>
        <end position="247"/>
    </location>
</feature>
<organism evidence="6 7">
    <name type="scientific">Pseudomonas syringae pv. cerasicola</name>
    <dbReference type="NCBI Taxonomy" id="264451"/>
    <lineage>
        <taxon>Bacteria</taxon>
        <taxon>Pseudomonadati</taxon>
        <taxon>Pseudomonadota</taxon>
        <taxon>Gammaproteobacteria</taxon>
        <taxon>Pseudomonadales</taxon>
        <taxon>Pseudomonadaceae</taxon>
        <taxon>Pseudomonas</taxon>
        <taxon>Pseudomonas syringae</taxon>
    </lineage>
</organism>
<dbReference type="InterPro" id="IPR014030">
    <property type="entry name" value="Ketoacyl_synth_N"/>
</dbReference>
<dbReference type="PROSITE" id="PS52004">
    <property type="entry name" value="KS3_2"/>
    <property type="match status" value="1"/>
</dbReference>
<evidence type="ECO:0000256" key="2">
    <source>
        <dbReference type="ARBA" id="ARBA00022553"/>
    </source>
</evidence>
<keyword evidence="2" id="KW-0597">Phosphoprotein</keyword>
<dbReference type="Gene3D" id="3.40.47.10">
    <property type="match status" value="1"/>
</dbReference>
<dbReference type="GO" id="GO:0006633">
    <property type="term" value="P:fatty acid biosynthetic process"/>
    <property type="evidence" value="ECO:0007669"/>
    <property type="project" value="TreeGrafter"/>
</dbReference>
<dbReference type="Gene3D" id="3.40.50.12780">
    <property type="entry name" value="N-terminal domain of ligase-like"/>
    <property type="match status" value="1"/>
</dbReference>
<protein>
    <submittedName>
        <fullName evidence="6">Non-ribosomal peptide synthetase/polyketide synthetase</fullName>
    </submittedName>
</protein>
<dbReference type="InterPro" id="IPR016039">
    <property type="entry name" value="Thiolase-like"/>
</dbReference>
<evidence type="ECO:0000259" key="5">
    <source>
        <dbReference type="PROSITE" id="PS52004"/>
    </source>
</evidence>
<dbReference type="SUPFAM" id="SSF47336">
    <property type="entry name" value="ACP-like"/>
    <property type="match status" value="1"/>
</dbReference>
<dbReference type="Gene3D" id="3.30.300.30">
    <property type="match status" value="1"/>
</dbReference>
<dbReference type="Proteomes" id="UP000050356">
    <property type="component" value="Unassembled WGS sequence"/>
</dbReference>
<accession>A0A0P9SNE4</accession>
<dbReference type="Pfam" id="PF16197">
    <property type="entry name" value="KAsynt_C_assoc"/>
    <property type="match status" value="1"/>
</dbReference>
<dbReference type="GO" id="GO:0071770">
    <property type="term" value="P:DIM/DIP cell wall layer assembly"/>
    <property type="evidence" value="ECO:0007669"/>
    <property type="project" value="TreeGrafter"/>
</dbReference>
<evidence type="ECO:0000313" key="7">
    <source>
        <dbReference type="Proteomes" id="UP000050356"/>
    </source>
</evidence>
<dbReference type="GO" id="GO:0004312">
    <property type="term" value="F:fatty acid synthase activity"/>
    <property type="evidence" value="ECO:0007669"/>
    <property type="project" value="TreeGrafter"/>
</dbReference>
<dbReference type="PANTHER" id="PTHR43775">
    <property type="entry name" value="FATTY ACID SYNTHASE"/>
    <property type="match status" value="1"/>
</dbReference>
<dbReference type="PANTHER" id="PTHR43775:SF37">
    <property type="entry name" value="SI:DKEY-61P9.11"/>
    <property type="match status" value="1"/>
</dbReference>
<keyword evidence="3" id="KW-0808">Transferase</keyword>
<evidence type="ECO:0000256" key="1">
    <source>
        <dbReference type="ARBA" id="ARBA00022450"/>
    </source>
</evidence>
<dbReference type="Pfam" id="PF00109">
    <property type="entry name" value="ketoacyl-synt"/>
    <property type="match status" value="1"/>
</dbReference>
<dbReference type="AlphaFoldDB" id="A0A0P9SNE4"/>
<dbReference type="Gene3D" id="1.10.1200.10">
    <property type="entry name" value="ACP-like"/>
    <property type="match status" value="1"/>
</dbReference>
<feature type="non-terminal residue" evidence="6">
    <location>
        <position position="1"/>
    </location>
</feature>
<comment type="caution">
    <text evidence="6">The sequence shown here is derived from an EMBL/GenBank/DDBJ whole genome shotgun (WGS) entry which is preliminary data.</text>
</comment>
<feature type="domain" description="Ketosynthase family 3 (KS3)" evidence="5">
    <location>
        <begin position="261"/>
        <end position="670"/>
    </location>
</feature>
<dbReference type="InterPro" id="IPR042099">
    <property type="entry name" value="ANL_N_sf"/>
</dbReference>
<dbReference type="InterPro" id="IPR050091">
    <property type="entry name" value="PKS_NRPS_Biosynth_Enz"/>
</dbReference>
<dbReference type="SMART" id="SM00823">
    <property type="entry name" value="PKS_PP"/>
    <property type="match status" value="1"/>
</dbReference>
<gene>
    <name evidence="6" type="ORF">ALO50_04642</name>
</gene>
<dbReference type="GO" id="GO:0031177">
    <property type="term" value="F:phosphopantetheine binding"/>
    <property type="evidence" value="ECO:0007669"/>
    <property type="project" value="InterPro"/>
</dbReference>
<evidence type="ECO:0000313" key="6">
    <source>
        <dbReference type="EMBL" id="KPX00115.1"/>
    </source>
</evidence>
<dbReference type="PROSITE" id="PS50075">
    <property type="entry name" value="CARRIER"/>
    <property type="match status" value="1"/>
</dbReference>
<dbReference type="InterPro" id="IPR036736">
    <property type="entry name" value="ACP-like_sf"/>
</dbReference>
<sequence length="693" mass="73369">VPGGSRGYLLVAGPMISRCYLADPVLNAARFVELPQPEGNMLFYRTGDLARADADACLHYLGRDDQQVKVSGQRLELGQIEAAMMQDAQVSNAVVAMHGEPPRLVAWLQVEGTPPDVQQLDRQVTLHLPAHVRIDEYRCVDAWPRTPSGKIDRKALSSLGEALQRRRSALAQVPLSALEQQLSELFVAVIGRDIELDQTFFEAGATSLGLMRLHARFNEQLPQPVAMAALFEHVTVRRLAQHLSASPSVSVARAQGSDAGEQPMAIIGMSVNVAGAGNLAEFWAMVQGNELGIELFDAADGLVGARSQLAGMLDFDPEYFGISLQEARLMDPQQRHLLMGCVQALQHAAITPTADGPRIGLIASCGETTYSQQMLRETAEGDLPDGFQMALHHDKDFLATKAAYHLDLGGPALSVQAACGSSLIAVHLAAAMLRQGDSDVMLAAGVLVDPTLTDGYRYRPQHIFSRDGLCRPFSDDASGTIGASGYGVVVLKPLARAQADGDRIYALVEASALNNDGRAKMSYTAPSVAGQSAVISEALRKASVTGADMGYIEAHGTGTLLGDPIEVAALSKAFGATSAASCALASVKSQVGHLGAAAGVVGLIRATLAVFHGVIPPNLGFARINPQIDLQHSPFYIPTTSRPWPEGRRRLAGVSSFGIGGTNAHVIVGAPPSQADSAEECPPCLLLSAHSRT</sequence>
<dbReference type="InterPro" id="IPR032821">
    <property type="entry name" value="PKS_assoc"/>
</dbReference>
<evidence type="ECO:0000256" key="3">
    <source>
        <dbReference type="ARBA" id="ARBA00022679"/>
    </source>
</evidence>
<evidence type="ECO:0000259" key="4">
    <source>
        <dbReference type="PROSITE" id="PS50075"/>
    </source>
</evidence>
<dbReference type="GO" id="GO:0005737">
    <property type="term" value="C:cytoplasm"/>
    <property type="evidence" value="ECO:0007669"/>
    <property type="project" value="TreeGrafter"/>
</dbReference>
<dbReference type="SUPFAM" id="SSF56801">
    <property type="entry name" value="Acetyl-CoA synthetase-like"/>
    <property type="match status" value="1"/>
</dbReference>
<dbReference type="Pfam" id="PF00550">
    <property type="entry name" value="PP-binding"/>
    <property type="match status" value="1"/>
</dbReference>
<reference evidence="6 7" key="1">
    <citation type="submission" date="2015-09" db="EMBL/GenBank/DDBJ databases">
        <title>Genome announcement of multiple Pseudomonas syringae strains.</title>
        <authorList>
            <person name="Thakur S."/>
            <person name="Wang P.W."/>
            <person name="Gong Y."/>
            <person name="Weir B.S."/>
            <person name="Guttman D.S."/>
        </authorList>
    </citation>
    <scope>NUCLEOTIDE SEQUENCE [LARGE SCALE GENOMIC DNA]</scope>
    <source>
        <strain evidence="6 7">ICMP17524</strain>
    </source>
</reference>
<dbReference type="InterPro" id="IPR020806">
    <property type="entry name" value="PKS_PP-bd"/>
</dbReference>
<dbReference type="InterPro" id="IPR045851">
    <property type="entry name" value="AMP-bd_C_sf"/>
</dbReference>
<dbReference type="InterPro" id="IPR014031">
    <property type="entry name" value="Ketoacyl_synth_C"/>
</dbReference>
<dbReference type="EMBL" id="LJQA01000115">
    <property type="protein sequence ID" value="KPX00115.1"/>
    <property type="molecule type" value="Genomic_DNA"/>
</dbReference>
<dbReference type="Pfam" id="PF02801">
    <property type="entry name" value="Ketoacyl-synt_C"/>
    <property type="match status" value="1"/>
</dbReference>